<proteinExistence type="predicted"/>
<sequence length="248" mass="28579">MYLMFSYFFVHACSYTRYVLSLYRIDHNPLKGSFGSSQDALLFLAFLTHCLQKSFVHCYGNLSTCQVKSDIKVPHRQLLSIYNHVSKLMSTRNPNTASMMFSANSIDCPQKIEVPLPATPPRPLQLVAILSQFLWLSQRKSFNVLQTRFVNTHKIFALKDLQVDDSDVDTAHEIERISISKSKVAPYEYRYCGTLTLDVSKKGTYPFLLFFERDLLHILVIVGKVYEQVLLEILFQLVKVALIPERQD</sequence>
<dbReference type="Proteomes" id="UP001163321">
    <property type="component" value="Chromosome 1"/>
</dbReference>
<accession>A0ACC0WQC0</accession>
<keyword evidence="2" id="KW-1185">Reference proteome</keyword>
<organism evidence="1 2">
    <name type="scientific">Peronosclerospora sorghi</name>
    <dbReference type="NCBI Taxonomy" id="230839"/>
    <lineage>
        <taxon>Eukaryota</taxon>
        <taxon>Sar</taxon>
        <taxon>Stramenopiles</taxon>
        <taxon>Oomycota</taxon>
        <taxon>Peronosporomycetes</taxon>
        <taxon>Peronosporales</taxon>
        <taxon>Peronosporaceae</taxon>
        <taxon>Peronosclerospora</taxon>
    </lineage>
</organism>
<reference evidence="1 2" key="1">
    <citation type="journal article" date="2022" name="bioRxiv">
        <title>The genome of the oomycete Peronosclerospora sorghi, a cosmopolitan pathogen of maize and sorghum, is inflated with dispersed pseudogenes.</title>
        <authorList>
            <person name="Fletcher K."/>
            <person name="Martin F."/>
            <person name="Isakeit T."/>
            <person name="Cavanaugh K."/>
            <person name="Magill C."/>
            <person name="Michelmore R."/>
        </authorList>
    </citation>
    <scope>NUCLEOTIDE SEQUENCE [LARGE SCALE GENOMIC DNA]</scope>
    <source>
        <strain evidence="1">P6</strain>
    </source>
</reference>
<comment type="caution">
    <text evidence="1">The sequence shown here is derived from an EMBL/GenBank/DDBJ whole genome shotgun (WGS) entry which is preliminary data.</text>
</comment>
<protein>
    <submittedName>
        <fullName evidence="1">Uncharacterized protein</fullName>
    </submittedName>
</protein>
<dbReference type="EMBL" id="CM047580">
    <property type="protein sequence ID" value="KAI9921069.1"/>
    <property type="molecule type" value="Genomic_DNA"/>
</dbReference>
<name>A0ACC0WQC0_9STRA</name>
<evidence type="ECO:0000313" key="2">
    <source>
        <dbReference type="Proteomes" id="UP001163321"/>
    </source>
</evidence>
<evidence type="ECO:0000313" key="1">
    <source>
        <dbReference type="EMBL" id="KAI9921069.1"/>
    </source>
</evidence>
<gene>
    <name evidence="1" type="ORF">PsorP6_001529</name>
</gene>